<evidence type="ECO:0000313" key="3">
    <source>
        <dbReference type="EMBL" id="SDS45456.1"/>
    </source>
</evidence>
<dbReference type="STRING" id="630515.SAMN04489812_1955"/>
<name>A0A1H1SCI6_9ACTN</name>
<dbReference type="InterPro" id="IPR036365">
    <property type="entry name" value="PGBD-like_sf"/>
</dbReference>
<dbReference type="InterPro" id="IPR036366">
    <property type="entry name" value="PGBDSf"/>
</dbReference>
<feature type="chain" id="PRO_5009259855" evidence="1">
    <location>
        <begin position="27"/>
        <end position="141"/>
    </location>
</feature>
<sequence>MKIARAAATAAMGLALAAGSVATATAAPSADRGAAPTEATRSVQPYASCHVYWRNTAHYGGWTAGYSWAWNKIVGPGATGNRVKEIQCLLKKNGFNPGSVDGIYGSKTKKAVWNLQHYCSWTARDGIVGPDTWRCLRLRPV</sequence>
<dbReference type="OrthoDB" id="3719185at2"/>
<feature type="signal peptide" evidence="1">
    <location>
        <begin position="1"/>
        <end position="26"/>
    </location>
</feature>
<keyword evidence="1" id="KW-0732">Signal</keyword>
<dbReference type="InterPro" id="IPR002477">
    <property type="entry name" value="Peptidoglycan-bd-like"/>
</dbReference>
<evidence type="ECO:0000259" key="2">
    <source>
        <dbReference type="Pfam" id="PF01471"/>
    </source>
</evidence>
<dbReference type="SUPFAM" id="SSF47090">
    <property type="entry name" value="PGBD-like"/>
    <property type="match status" value="1"/>
</dbReference>
<evidence type="ECO:0000256" key="1">
    <source>
        <dbReference type="SAM" id="SignalP"/>
    </source>
</evidence>
<keyword evidence="4" id="KW-1185">Reference proteome</keyword>
<dbReference type="EMBL" id="LT629772">
    <property type="protein sequence ID" value="SDS45456.1"/>
    <property type="molecule type" value="Genomic_DNA"/>
</dbReference>
<dbReference type="Gene3D" id="1.10.101.10">
    <property type="entry name" value="PGBD-like superfamily/PGBD"/>
    <property type="match status" value="1"/>
</dbReference>
<feature type="domain" description="Peptidoglycan binding-like" evidence="2">
    <location>
        <begin position="79"/>
        <end position="136"/>
    </location>
</feature>
<accession>A0A1H1SCI6</accession>
<protein>
    <submittedName>
        <fullName evidence="3">Putative peptidoglycan binding domain-containing protein</fullName>
    </submittedName>
</protein>
<dbReference type="AlphaFoldDB" id="A0A1H1SCI6"/>
<gene>
    <name evidence="3" type="ORF">SAMN04489812_1955</name>
</gene>
<reference evidence="3 4" key="1">
    <citation type="submission" date="2016-10" db="EMBL/GenBank/DDBJ databases">
        <authorList>
            <person name="de Groot N.N."/>
        </authorList>
    </citation>
    <scope>NUCLEOTIDE SEQUENCE [LARGE SCALE GENOMIC DNA]</scope>
    <source>
        <strain evidence="3 4">DSM 21800</strain>
    </source>
</reference>
<dbReference type="Proteomes" id="UP000199103">
    <property type="component" value="Chromosome I"/>
</dbReference>
<dbReference type="RefSeq" id="WP_091523653.1">
    <property type="nucleotide sequence ID" value="NZ_LT629772.1"/>
</dbReference>
<proteinExistence type="predicted"/>
<evidence type="ECO:0000313" key="4">
    <source>
        <dbReference type="Proteomes" id="UP000199103"/>
    </source>
</evidence>
<dbReference type="Pfam" id="PF01471">
    <property type="entry name" value="PG_binding_1"/>
    <property type="match status" value="1"/>
</dbReference>
<organism evidence="3 4">
    <name type="scientific">Microlunatus soli</name>
    <dbReference type="NCBI Taxonomy" id="630515"/>
    <lineage>
        <taxon>Bacteria</taxon>
        <taxon>Bacillati</taxon>
        <taxon>Actinomycetota</taxon>
        <taxon>Actinomycetes</taxon>
        <taxon>Propionibacteriales</taxon>
        <taxon>Propionibacteriaceae</taxon>
        <taxon>Microlunatus</taxon>
    </lineage>
</organism>